<accession>A0ABU9XSP9</accession>
<sequence>MAKALSRFTIQPADDGYTLHIEDDSGETLELTATADQLDIIAEAIEDQLDEDIEEIDVVN</sequence>
<dbReference type="Proteomes" id="UP001404104">
    <property type="component" value="Unassembled WGS sequence"/>
</dbReference>
<reference evidence="1 2" key="1">
    <citation type="submission" date="2024-05" db="EMBL/GenBank/DDBJ databases">
        <authorList>
            <person name="Liu Q."/>
            <person name="Xin Y.-H."/>
        </authorList>
    </citation>
    <scope>NUCLEOTIDE SEQUENCE [LARGE SCALE GENOMIC DNA]</scope>
    <source>
        <strain evidence="1 2">CGMCC 1.15349</strain>
    </source>
</reference>
<evidence type="ECO:0000313" key="2">
    <source>
        <dbReference type="Proteomes" id="UP001404104"/>
    </source>
</evidence>
<keyword evidence="2" id="KW-1185">Reference proteome</keyword>
<dbReference type="EMBL" id="JBDIMF010000003">
    <property type="protein sequence ID" value="MEN2786527.1"/>
    <property type="molecule type" value="Genomic_DNA"/>
</dbReference>
<gene>
    <name evidence="1" type="ORF">ABC969_08860</name>
</gene>
<protein>
    <recommendedName>
        <fullName evidence="3">DUF1902 domain-containing protein</fullName>
    </recommendedName>
</protein>
<comment type="caution">
    <text evidence="1">The sequence shown here is derived from an EMBL/GenBank/DDBJ whole genome shotgun (WGS) entry which is preliminary data.</text>
</comment>
<name>A0ABU9XSP9_9SPHN</name>
<evidence type="ECO:0000313" key="1">
    <source>
        <dbReference type="EMBL" id="MEN2786527.1"/>
    </source>
</evidence>
<evidence type="ECO:0008006" key="3">
    <source>
        <dbReference type="Google" id="ProtNLM"/>
    </source>
</evidence>
<proteinExistence type="predicted"/>
<organism evidence="1 2">
    <name type="scientific">Sphingomonas qilianensis</name>
    <dbReference type="NCBI Taxonomy" id="1736690"/>
    <lineage>
        <taxon>Bacteria</taxon>
        <taxon>Pseudomonadati</taxon>
        <taxon>Pseudomonadota</taxon>
        <taxon>Alphaproteobacteria</taxon>
        <taxon>Sphingomonadales</taxon>
        <taxon>Sphingomonadaceae</taxon>
        <taxon>Sphingomonas</taxon>
    </lineage>
</organism>
<dbReference type="RefSeq" id="WP_345864333.1">
    <property type="nucleotide sequence ID" value="NZ_JBDIMF010000003.1"/>
</dbReference>